<name>A0A1F8FSV3_9BACT</name>
<evidence type="ECO:0000313" key="3">
    <source>
        <dbReference type="EMBL" id="OGN16095.1"/>
    </source>
</evidence>
<gene>
    <name evidence="3" type="ORF">A3J47_03235</name>
</gene>
<dbReference type="Pfam" id="PF00239">
    <property type="entry name" value="Resolvase"/>
    <property type="match status" value="1"/>
</dbReference>
<dbReference type="AlphaFoldDB" id="A0A1F8FSV3"/>
<protein>
    <recommendedName>
        <fullName evidence="2">Recombinase domain-containing protein</fullName>
    </recommendedName>
</protein>
<dbReference type="GO" id="GO:0003677">
    <property type="term" value="F:DNA binding"/>
    <property type="evidence" value="ECO:0007669"/>
    <property type="project" value="InterPro"/>
</dbReference>
<dbReference type="InterPro" id="IPR036162">
    <property type="entry name" value="Resolvase-like_N_sf"/>
</dbReference>
<dbReference type="EMBL" id="MGJV01000001">
    <property type="protein sequence ID" value="OGN16095.1"/>
    <property type="molecule type" value="Genomic_DNA"/>
</dbReference>
<evidence type="ECO:0000259" key="2">
    <source>
        <dbReference type="PROSITE" id="PS51737"/>
    </source>
</evidence>
<keyword evidence="1" id="KW-0175">Coiled coil</keyword>
<dbReference type="InterPro" id="IPR011109">
    <property type="entry name" value="DNA_bind_recombinase_dom"/>
</dbReference>
<evidence type="ECO:0000256" key="1">
    <source>
        <dbReference type="SAM" id="Coils"/>
    </source>
</evidence>
<reference evidence="3 4" key="1">
    <citation type="journal article" date="2016" name="Nat. Commun.">
        <title>Thousands of microbial genomes shed light on interconnected biogeochemical processes in an aquifer system.</title>
        <authorList>
            <person name="Anantharaman K."/>
            <person name="Brown C.T."/>
            <person name="Hug L.A."/>
            <person name="Sharon I."/>
            <person name="Castelle C.J."/>
            <person name="Probst A.J."/>
            <person name="Thomas B.C."/>
            <person name="Singh A."/>
            <person name="Wilkins M.J."/>
            <person name="Karaoz U."/>
            <person name="Brodie E.L."/>
            <person name="Williams K.H."/>
            <person name="Hubbard S.S."/>
            <person name="Banfield J.F."/>
        </authorList>
    </citation>
    <scope>NUCLEOTIDE SEQUENCE [LARGE SCALE GENOMIC DNA]</scope>
</reference>
<dbReference type="PANTHER" id="PTHR30461:SF23">
    <property type="entry name" value="DNA RECOMBINASE-RELATED"/>
    <property type="match status" value="1"/>
</dbReference>
<feature type="non-terminal residue" evidence="3">
    <location>
        <position position="1"/>
    </location>
</feature>
<dbReference type="GO" id="GO:0000150">
    <property type="term" value="F:DNA strand exchange activity"/>
    <property type="evidence" value="ECO:0007669"/>
    <property type="project" value="InterPro"/>
</dbReference>
<sequence length="459" mass="52299">SIEAQLVELKEFAAKEKLEIVASLCEAKTAKEPGRMKFAEMLAILESGKADGIISWHPDRLARNSVDGGKIIHFVDRGLIKSLKFPTFWFEPTPQGLFMLNIAFGQSKYFVDNLRENVKRGLRQKIRNGVWPGWAPVGYINNPKTRAIDIDLEKSPKVVKMFELYATGNYTLNSLANWCKEKGLRGNLNKPLVIANIQKNLQNVFYLGLMKWKGEIFEGQHEPLISKKLFDKCQEVMAKRGKVQEVRKHHFAFLGLLKCASCDCSITGERQKGHNYYRCTKKKGLCQEKHYLREEALMEQIKAFLQKVSLSSQDTEKILAALDMEETEAKQQAMGEVLNLKKQLSSIETKLAKLLDVFLADALSTEEYAAKKQSLLSQKLALSEKITDFETKGLSWLEPAREFVKSLNQAANLVQTDNLSELPTFLKNIGSNHILRNREFIFAPKIPYNLVAERRVSRR</sequence>
<organism evidence="3 4">
    <name type="scientific">Candidatus Yanofskybacteria bacterium RIFCSPHIGHO2_02_FULL_43_22</name>
    <dbReference type="NCBI Taxonomy" id="1802681"/>
    <lineage>
        <taxon>Bacteria</taxon>
        <taxon>Candidatus Yanofskyibacteriota</taxon>
    </lineage>
</organism>
<evidence type="ECO:0000313" key="4">
    <source>
        <dbReference type="Proteomes" id="UP000176581"/>
    </source>
</evidence>
<dbReference type="InterPro" id="IPR025827">
    <property type="entry name" value="Zn_ribbon_recom_dom"/>
</dbReference>
<dbReference type="Pfam" id="PF13408">
    <property type="entry name" value="Zn_ribbon_recom"/>
    <property type="match status" value="1"/>
</dbReference>
<dbReference type="InterPro" id="IPR050639">
    <property type="entry name" value="SSR_resolvase"/>
</dbReference>
<dbReference type="InterPro" id="IPR038109">
    <property type="entry name" value="DNA_bind_recomb_sf"/>
</dbReference>
<feature type="domain" description="Recombinase" evidence="2">
    <location>
        <begin position="136"/>
        <end position="243"/>
    </location>
</feature>
<dbReference type="PANTHER" id="PTHR30461">
    <property type="entry name" value="DNA-INVERTASE FROM LAMBDOID PROPHAGE"/>
    <property type="match status" value="1"/>
</dbReference>
<dbReference type="SMART" id="SM00857">
    <property type="entry name" value="Resolvase"/>
    <property type="match status" value="1"/>
</dbReference>
<comment type="caution">
    <text evidence="3">The sequence shown here is derived from an EMBL/GenBank/DDBJ whole genome shotgun (WGS) entry which is preliminary data.</text>
</comment>
<dbReference type="Gene3D" id="3.40.50.1390">
    <property type="entry name" value="Resolvase, N-terminal catalytic domain"/>
    <property type="match status" value="1"/>
</dbReference>
<dbReference type="CDD" id="cd00338">
    <property type="entry name" value="Ser_Recombinase"/>
    <property type="match status" value="1"/>
</dbReference>
<feature type="non-terminal residue" evidence="3">
    <location>
        <position position="459"/>
    </location>
</feature>
<proteinExistence type="predicted"/>
<dbReference type="Proteomes" id="UP000176581">
    <property type="component" value="Unassembled WGS sequence"/>
</dbReference>
<dbReference type="Gene3D" id="3.90.1750.20">
    <property type="entry name" value="Putative Large Serine Recombinase, Chain B, Domain 2"/>
    <property type="match status" value="1"/>
</dbReference>
<dbReference type="Pfam" id="PF07508">
    <property type="entry name" value="Recombinase"/>
    <property type="match status" value="1"/>
</dbReference>
<dbReference type="PROSITE" id="PS51737">
    <property type="entry name" value="RECOMBINASE_DNA_BIND"/>
    <property type="match status" value="1"/>
</dbReference>
<dbReference type="InterPro" id="IPR006119">
    <property type="entry name" value="Resolv_N"/>
</dbReference>
<feature type="coiled-coil region" evidence="1">
    <location>
        <begin position="330"/>
        <end position="357"/>
    </location>
</feature>
<accession>A0A1F8FSV3</accession>
<dbReference type="SUPFAM" id="SSF53041">
    <property type="entry name" value="Resolvase-like"/>
    <property type="match status" value="1"/>
</dbReference>